<evidence type="ECO:0000313" key="8">
    <source>
        <dbReference type="EMBL" id="EMP9432206.1"/>
    </source>
</evidence>
<sequence length="262" mass="29675">MRNILLNRIDHIQRDVLAIGTDYQPNVLLNSHVHRRAQFLYGATGLIEVSTRDGEWVIPPDCGVWIPENTPHETRMLNVSTRSLYIEPHAAPRQPHKCEVLRVSPLLRQLLLEAVDIPLEYDLHGRDGILFQLILHEISRAEPLPFFAPVPQDPHLAKLCLAFLQDPKITSLPHEWAKQLHKSERSFSRFFVAQTGLSFSEWRQQACLLRAMTDISAGKSITEVAFGLGYNSAGAFSAMFKKWLGQTPSDFIQHIGKSTRVG</sequence>
<proteinExistence type="predicted"/>
<feature type="domain" description="HTH araC/xylS-type" evidence="7">
    <location>
        <begin position="177"/>
        <end position="254"/>
    </location>
</feature>
<protein>
    <recommendedName>
        <fullName evidence="6">Arabinose operon regulatory protein</fullName>
    </recommendedName>
</protein>
<dbReference type="Gene3D" id="2.60.120.10">
    <property type="entry name" value="Jelly Rolls"/>
    <property type="match status" value="1"/>
</dbReference>
<evidence type="ECO:0000256" key="3">
    <source>
        <dbReference type="ARBA" id="ARBA00023125"/>
    </source>
</evidence>
<evidence type="ECO:0000256" key="4">
    <source>
        <dbReference type="ARBA" id="ARBA00023159"/>
    </source>
</evidence>
<accession>A0AAI9HZQ9</accession>
<dbReference type="AlphaFoldDB" id="A0AAI9HZQ9"/>
<keyword evidence="5" id="KW-0804">Transcription</keyword>
<dbReference type="PROSITE" id="PS01124">
    <property type="entry name" value="HTH_ARAC_FAMILY_2"/>
    <property type="match status" value="1"/>
</dbReference>
<name>A0AAI9HZQ9_PROST</name>
<keyword evidence="3" id="KW-0238">DNA-binding</keyword>
<dbReference type="Pfam" id="PF02311">
    <property type="entry name" value="AraC_binding"/>
    <property type="match status" value="1"/>
</dbReference>
<dbReference type="PRINTS" id="PR00032">
    <property type="entry name" value="HTHARAC"/>
</dbReference>
<reference evidence="8" key="1">
    <citation type="submission" date="2024-02" db="EMBL/GenBank/DDBJ databases">
        <authorList>
            <consortium name="Clinical and Environmental Microbiology Branch: Whole genome sequencing antimicrobial resistance pathogens in the healthcare setting"/>
        </authorList>
    </citation>
    <scope>NUCLEOTIDE SEQUENCE</scope>
    <source>
        <strain evidence="8">2020GO-00142</strain>
    </source>
</reference>
<dbReference type="FunFam" id="1.10.10.60:FF:000132">
    <property type="entry name" value="AraC family transcriptional regulator"/>
    <property type="match status" value="1"/>
</dbReference>
<evidence type="ECO:0000259" key="7">
    <source>
        <dbReference type="PROSITE" id="PS01124"/>
    </source>
</evidence>
<dbReference type="InterPro" id="IPR020449">
    <property type="entry name" value="Tscrpt_reg_AraC-type_HTH"/>
</dbReference>
<dbReference type="PANTHER" id="PTHR11019:SF159">
    <property type="entry name" value="TRANSCRIPTIONAL REGULATOR-RELATED"/>
    <property type="match status" value="1"/>
</dbReference>
<organism evidence="8">
    <name type="scientific">Providencia stuartii</name>
    <dbReference type="NCBI Taxonomy" id="588"/>
    <lineage>
        <taxon>Bacteria</taxon>
        <taxon>Pseudomonadati</taxon>
        <taxon>Pseudomonadota</taxon>
        <taxon>Gammaproteobacteria</taxon>
        <taxon>Enterobacterales</taxon>
        <taxon>Morganellaceae</taxon>
        <taxon>Providencia</taxon>
    </lineage>
</organism>
<evidence type="ECO:0000256" key="5">
    <source>
        <dbReference type="ARBA" id="ARBA00023163"/>
    </source>
</evidence>
<dbReference type="Gene3D" id="1.10.10.60">
    <property type="entry name" value="Homeodomain-like"/>
    <property type="match status" value="1"/>
</dbReference>
<dbReference type="GO" id="GO:0003700">
    <property type="term" value="F:DNA-binding transcription factor activity"/>
    <property type="evidence" value="ECO:0007669"/>
    <property type="project" value="InterPro"/>
</dbReference>
<dbReference type="GO" id="GO:0043565">
    <property type="term" value="F:sequence-specific DNA binding"/>
    <property type="evidence" value="ECO:0007669"/>
    <property type="project" value="InterPro"/>
</dbReference>
<dbReference type="InterPro" id="IPR018060">
    <property type="entry name" value="HTH_AraC"/>
</dbReference>
<evidence type="ECO:0000256" key="1">
    <source>
        <dbReference type="ARBA" id="ARBA00022491"/>
    </source>
</evidence>
<dbReference type="InterPro" id="IPR011051">
    <property type="entry name" value="RmlC_Cupin_sf"/>
</dbReference>
<keyword evidence="2" id="KW-0805">Transcription regulation</keyword>
<dbReference type="InterPro" id="IPR014710">
    <property type="entry name" value="RmlC-like_jellyroll"/>
</dbReference>
<dbReference type="EMBL" id="AAZDVE040000006">
    <property type="protein sequence ID" value="EMP9432206.1"/>
    <property type="molecule type" value="Genomic_DNA"/>
</dbReference>
<comment type="caution">
    <text evidence="8">The sequence shown here is derived from an EMBL/GenBank/DDBJ whole genome shotgun (WGS) entry which is preliminary data.</text>
</comment>
<dbReference type="SUPFAM" id="SSF51182">
    <property type="entry name" value="RmlC-like cupins"/>
    <property type="match status" value="1"/>
</dbReference>
<evidence type="ECO:0000256" key="2">
    <source>
        <dbReference type="ARBA" id="ARBA00023015"/>
    </source>
</evidence>
<dbReference type="InterPro" id="IPR003313">
    <property type="entry name" value="AraC-bd"/>
</dbReference>
<dbReference type="Pfam" id="PF12833">
    <property type="entry name" value="HTH_18"/>
    <property type="match status" value="1"/>
</dbReference>
<dbReference type="PANTHER" id="PTHR11019">
    <property type="entry name" value="HTH-TYPE TRANSCRIPTIONAL REGULATOR NIMR"/>
    <property type="match status" value="1"/>
</dbReference>
<evidence type="ECO:0000256" key="6">
    <source>
        <dbReference type="ARBA" id="ARBA00044978"/>
    </source>
</evidence>
<dbReference type="CDD" id="cd06124">
    <property type="entry name" value="cupin_NimR-like_N"/>
    <property type="match status" value="1"/>
</dbReference>
<dbReference type="SUPFAM" id="SSF46689">
    <property type="entry name" value="Homeodomain-like"/>
    <property type="match status" value="1"/>
</dbReference>
<dbReference type="SMART" id="SM00342">
    <property type="entry name" value="HTH_ARAC"/>
    <property type="match status" value="1"/>
</dbReference>
<keyword evidence="4" id="KW-0010">Activator</keyword>
<keyword evidence="1" id="KW-0678">Repressor</keyword>
<gene>
    <name evidence="8" type="ORF">JRA39_001223</name>
</gene>
<dbReference type="InterPro" id="IPR009057">
    <property type="entry name" value="Homeodomain-like_sf"/>
</dbReference>